<evidence type="ECO:0000259" key="3">
    <source>
        <dbReference type="PROSITE" id="PS50110"/>
    </source>
</evidence>
<name>A0A5Q0BJZ6_9GAMM</name>
<sequence>MKKLNILIIDDTAAMRKFIKSGLEEHFSEVNVNVAVDGKEAVIKLEHHTYDLVLCDWELPDLTGDEILQWVRVHPIINHTPFIMLSSRRDRASVTRAIRGGVSSYIVKPFNIGSLVQKVTAVVENYERRQFQRFTVNGVMGIHFRDQHLKGGIIDLSMGGIFGLFSRRNTIPLIFEEATVDIKLEAGSISALEGFVIRLQAAEARIDADSVKIALKFTELNTNRTQLLQAIVTAAKTHEYSLFGSGT</sequence>
<keyword evidence="1 2" id="KW-0597">Phosphoprotein</keyword>
<dbReference type="Pfam" id="PF00072">
    <property type="entry name" value="Response_reg"/>
    <property type="match status" value="1"/>
</dbReference>
<proteinExistence type="predicted"/>
<dbReference type="InterPro" id="IPR011006">
    <property type="entry name" value="CheY-like_superfamily"/>
</dbReference>
<dbReference type="InterPro" id="IPR050595">
    <property type="entry name" value="Bact_response_regulator"/>
</dbReference>
<dbReference type="PANTHER" id="PTHR44591:SF3">
    <property type="entry name" value="RESPONSE REGULATORY DOMAIN-CONTAINING PROTEIN"/>
    <property type="match status" value="1"/>
</dbReference>
<dbReference type="OrthoDB" id="5559956at2"/>
<gene>
    <name evidence="4" type="ORF">F6R98_07495</name>
</gene>
<feature type="modified residue" description="4-aspartylphosphate" evidence="2">
    <location>
        <position position="56"/>
    </location>
</feature>
<dbReference type="SUPFAM" id="SSF141371">
    <property type="entry name" value="PilZ domain-like"/>
    <property type="match status" value="1"/>
</dbReference>
<dbReference type="AlphaFoldDB" id="A0A5Q0BJZ6"/>
<dbReference type="InterPro" id="IPR009875">
    <property type="entry name" value="PilZ_domain"/>
</dbReference>
<dbReference type="RefSeq" id="WP_153248483.1">
    <property type="nucleotide sequence ID" value="NZ_CP044205.1"/>
</dbReference>
<dbReference type="PROSITE" id="PS50110">
    <property type="entry name" value="RESPONSE_REGULATORY"/>
    <property type="match status" value="1"/>
</dbReference>
<evidence type="ECO:0000313" key="4">
    <source>
        <dbReference type="EMBL" id="QFY42487.1"/>
    </source>
</evidence>
<protein>
    <submittedName>
        <fullName evidence="4">Response regulator</fullName>
    </submittedName>
</protein>
<organism evidence="4 5">
    <name type="scientific">Candidatus Methylospira mobilis</name>
    <dbReference type="NCBI Taxonomy" id="1808979"/>
    <lineage>
        <taxon>Bacteria</taxon>
        <taxon>Pseudomonadati</taxon>
        <taxon>Pseudomonadota</taxon>
        <taxon>Gammaproteobacteria</taxon>
        <taxon>Methylococcales</taxon>
        <taxon>Methylococcaceae</taxon>
        <taxon>Candidatus Methylospira</taxon>
    </lineage>
</organism>
<dbReference type="Gene3D" id="3.40.50.2300">
    <property type="match status" value="1"/>
</dbReference>
<feature type="domain" description="Response regulatory" evidence="3">
    <location>
        <begin position="5"/>
        <end position="123"/>
    </location>
</feature>
<dbReference type="KEGG" id="mmob:F6R98_07495"/>
<dbReference type="Gene3D" id="2.40.10.220">
    <property type="entry name" value="predicted glycosyltransferase like domains"/>
    <property type="match status" value="1"/>
</dbReference>
<dbReference type="GO" id="GO:0000160">
    <property type="term" value="P:phosphorelay signal transduction system"/>
    <property type="evidence" value="ECO:0007669"/>
    <property type="project" value="InterPro"/>
</dbReference>
<dbReference type="InParanoid" id="A0A5Q0BJZ6"/>
<reference evidence="4 5" key="1">
    <citation type="submission" date="2019-09" db="EMBL/GenBank/DDBJ databases">
        <title>Ecophysiology of the spiral-shaped methanotroph Methylospira mobilis as revealed by the complete genome sequence.</title>
        <authorList>
            <person name="Oshkin I.Y."/>
            <person name="Dedysh S.N."/>
            <person name="Miroshnikov K."/>
            <person name="Danilova O.V."/>
            <person name="Hakobyan A."/>
            <person name="Liesack W."/>
        </authorList>
    </citation>
    <scope>NUCLEOTIDE SEQUENCE [LARGE SCALE GENOMIC DNA]</scope>
    <source>
        <strain evidence="4 5">Shm1</strain>
    </source>
</reference>
<dbReference type="SMART" id="SM00448">
    <property type="entry name" value="REC"/>
    <property type="match status" value="1"/>
</dbReference>
<keyword evidence="5" id="KW-1185">Reference proteome</keyword>
<dbReference type="Pfam" id="PF07238">
    <property type="entry name" value="PilZ"/>
    <property type="match status" value="1"/>
</dbReference>
<dbReference type="PANTHER" id="PTHR44591">
    <property type="entry name" value="STRESS RESPONSE REGULATOR PROTEIN 1"/>
    <property type="match status" value="1"/>
</dbReference>
<dbReference type="EMBL" id="CP044205">
    <property type="protein sequence ID" value="QFY42487.1"/>
    <property type="molecule type" value="Genomic_DNA"/>
</dbReference>
<dbReference type="SUPFAM" id="SSF52172">
    <property type="entry name" value="CheY-like"/>
    <property type="match status" value="1"/>
</dbReference>
<evidence type="ECO:0000313" key="5">
    <source>
        <dbReference type="Proteomes" id="UP000325755"/>
    </source>
</evidence>
<dbReference type="InterPro" id="IPR001789">
    <property type="entry name" value="Sig_transdc_resp-reg_receiver"/>
</dbReference>
<evidence type="ECO:0000256" key="2">
    <source>
        <dbReference type="PROSITE-ProRule" id="PRU00169"/>
    </source>
</evidence>
<evidence type="ECO:0000256" key="1">
    <source>
        <dbReference type="ARBA" id="ARBA00022553"/>
    </source>
</evidence>
<accession>A0A5Q0BJZ6</accession>
<dbReference type="Proteomes" id="UP000325755">
    <property type="component" value="Chromosome"/>
</dbReference>
<dbReference type="GO" id="GO:0035438">
    <property type="term" value="F:cyclic-di-GMP binding"/>
    <property type="evidence" value="ECO:0007669"/>
    <property type="project" value="InterPro"/>
</dbReference>